<dbReference type="GO" id="GO:0005975">
    <property type="term" value="P:carbohydrate metabolic process"/>
    <property type="evidence" value="ECO:0007669"/>
    <property type="project" value="InterPro"/>
</dbReference>
<dbReference type="InterPro" id="IPR017853">
    <property type="entry name" value="GH"/>
</dbReference>
<sequence length="344" mass="37474">LGSSSILGSEDLRQHVPPLSPLFKIVLWHFISIPSTMKFYAPIATFLPIAFAEIMGFNVGQQKPDGTCKSADDYAADFNRIYGPDKVFKIFSPTDSCGQNSLFPLLDAAKQADGKVLVGLWAVGSGFDAEKRALWDAVQVFGGERIVGVVVGSESLYRSQFQGTNEITPQELANRIYDVKGMIQGDKSSGGLGLPHIPVGTADTWNALVDGRNTVVLQALNTVWVNAFPYWQGYAIENGPQALFDAINSVKSALSAPNPSASIAVGETGWPTEGKPFGSSVPSLENSRAFWVNAFCKLRGMGMDAYWFEAFDEPQKTDTTHNTGVEKYWGVYDSNRQTKFDISC</sequence>
<evidence type="ECO:0000313" key="14">
    <source>
        <dbReference type="Proteomes" id="UP000186594"/>
    </source>
</evidence>
<evidence type="ECO:0000256" key="3">
    <source>
        <dbReference type="ARBA" id="ARBA00022512"/>
    </source>
</evidence>
<dbReference type="GO" id="GO:0042973">
    <property type="term" value="F:glucan endo-1,3-beta-D-glucosidase activity"/>
    <property type="evidence" value="ECO:0007669"/>
    <property type="project" value="TreeGrafter"/>
</dbReference>
<evidence type="ECO:0000256" key="12">
    <source>
        <dbReference type="RuleBase" id="RU004335"/>
    </source>
</evidence>
<comment type="catalytic activity">
    <reaction evidence="9">
        <text>Successive hydrolysis of beta-D-glucose units from the non-reducing ends of (1-&gt;3)-beta-D-glucans, releasing alpha-glucose.</text>
        <dbReference type="EC" id="3.2.1.58"/>
    </reaction>
</comment>
<dbReference type="GO" id="GO:0009277">
    <property type="term" value="C:fungal-type cell wall"/>
    <property type="evidence" value="ECO:0007669"/>
    <property type="project" value="TreeGrafter"/>
</dbReference>
<keyword evidence="4" id="KW-0964">Secreted</keyword>
<dbReference type="EMBL" id="LXFE01002552">
    <property type="protein sequence ID" value="OLL22949.1"/>
    <property type="molecule type" value="Genomic_DNA"/>
</dbReference>
<dbReference type="OMA" id="AVDEQWK"/>
<dbReference type="STRING" id="1198029.A0A1U7LJY2"/>
<evidence type="ECO:0000256" key="2">
    <source>
        <dbReference type="ARBA" id="ARBA00008773"/>
    </source>
</evidence>
<evidence type="ECO:0000256" key="1">
    <source>
        <dbReference type="ARBA" id="ARBA00004191"/>
    </source>
</evidence>
<keyword evidence="5" id="KW-0732">Signal</keyword>
<dbReference type="OrthoDB" id="77201at2759"/>
<feature type="non-terminal residue" evidence="13">
    <location>
        <position position="1"/>
    </location>
</feature>
<evidence type="ECO:0000256" key="8">
    <source>
        <dbReference type="ARBA" id="ARBA00023295"/>
    </source>
</evidence>
<dbReference type="GO" id="GO:0009986">
    <property type="term" value="C:cell surface"/>
    <property type="evidence" value="ECO:0007669"/>
    <property type="project" value="TreeGrafter"/>
</dbReference>
<name>A0A1U7LJY2_NEOID</name>
<dbReference type="GO" id="GO:0005576">
    <property type="term" value="C:extracellular region"/>
    <property type="evidence" value="ECO:0007669"/>
    <property type="project" value="TreeGrafter"/>
</dbReference>
<dbReference type="InterPro" id="IPR050732">
    <property type="entry name" value="Beta-glucan_modifiers"/>
</dbReference>
<accession>A0A1U7LJY2</accession>
<keyword evidence="8" id="KW-0326">Glycosidase</keyword>
<dbReference type="EC" id="3.2.1.58" evidence="10"/>
<dbReference type="GO" id="GO:0071555">
    <property type="term" value="P:cell wall organization"/>
    <property type="evidence" value="ECO:0007669"/>
    <property type="project" value="TreeGrafter"/>
</dbReference>
<keyword evidence="3" id="KW-0134">Cell wall</keyword>
<evidence type="ECO:0000313" key="13">
    <source>
        <dbReference type="EMBL" id="OLL22949.1"/>
    </source>
</evidence>
<evidence type="ECO:0000256" key="9">
    <source>
        <dbReference type="ARBA" id="ARBA00036824"/>
    </source>
</evidence>
<keyword evidence="6" id="KW-0378">Hydrolase</keyword>
<dbReference type="InterPro" id="IPR000490">
    <property type="entry name" value="Glyco_hydro_17"/>
</dbReference>
<dbReference type="PANTHER" id="PTHR16631">
    <property type="entry name" value="GLUCAN 1,3-BETA-GLUCOSIDASE"/>
    <property type="match status" value="1"/>
</dbReference>
<dbReference type="SUPFAM" id="SSF51445">
    <property type="entry name" value="(Trans)glycosidases"/>
    <property type="match status" value="1"/>
</dbReference>
<dbReference type="AlphaFoldDB" id="A0A1U7LJY2"/>
<dbReference type="Pfam" id="PF00332">
    <property type="entry name" value="Glyco_hydro_17"/>
    <property type="match status" value="1"/>
</dbReference>
<organism evidence="13 14">
    <name type="scientific">Neolecta irregularis (strain DAH-3)</name>
    <dbReference type="NCBI Taxonomy" id="1198029"/>
    <lineage>
        <taxon>Eukaryota</taxon>
        <taxon>Fungi</taxon>
        <taxon>Dikarya</taxon>
        <taxon>Ascomycota</taxon>
        <taxon>Taphrinomycotina</taxon>
        <taxon>Neolectales</taxon>
        <taxon>Neolectaceae</taxon>
        <taxon>Neolecta</taxon>
    </lineage>
</organism>
<protein>
    <recommendedName>
        <fullName evidence="10">glucan 1,3-beta-glucosidase</fullName>
        <ecNumber evidence="10">3.2.1.58</ecNumber>
    </recommendedName>
    <alternativeName>
        <fullName evidence="11">Exo-1,3-beta-glucanase</fullName>
    </alternativeName>
</protein>
<keyword evidence="7" id="KW-0325">Glycoprotein</keyword>
<gene>
    <name evidence="13" type="ORF">NEOLI_004548</name>
</gene>
<dbReference type="Gene3D" id="3.20.20.80">
    <property type="entry name" value="Glycosidases"/>
    <property type="match status" value="1"/>
</dbReference>
<dbReference type="GO" id="GO:0004338">
    <property type="term" value="F:glucan exo-1,3-beta-glucosidase activity"/>
    <property type="evidence" value="ECO:0007669"/>
    <property type="project" value="UniProtKB-EC"/>
</dbReference>
<evidence type="ECO:0000256" key="7">
    <source>
        <dbReference type="ARBA" id="ARBA00023180"/>
    </source>
</evidence>
<keyword evidence="14" id="KW-1185">Reference proteome</keyword>
<proteinExistence type="inferred from homology"/>
<comment type="subcellular location">
    <subcellularLocation>
        <location evidence="1">Secreted</location>
        <location evidence="1">Cell wall</location>
    </subcellularLocation>
</comment>
<dbReference type="PANTHER" id="PTHR16631:SF26">
    <property type="entry name" value="GLUCAN 1,3-BETA-GLUCOSIDASE"/>
    <property type="match status" value="1"/>
</dbReference>
<evidence type="ECO:0000256" key="6">
    <source>
        <dbReference type="ARBA" id="ARBA00022801"/>
    </source>
</evidence>
<evidence type="ECO:0000256" key="11">
    <source>
        <dbReference type="ARBA" id="ARBA00041761"/>
    </source>
</evidence>
<dbReference type="Proteomes" id="UP000186594">
    <property type="component" value="Unassembled WGS sequence"/>
</dbReference>
<evidence type="ECO:0000256" key="10">
    <source>
        <dbReference type="ARBA" id="ARBA00038929"/>
    </source>
</evidence>
<reference evidence="13 14" key="1">
    <citation type="submission" date="2016-04" db="EMBL/GenBank/DDBJ databases">
        <title>Evolutionary innovation and constraint leading to complex multicellularity in the Ascomycota.</title>
        <authorList>
            <person name="Cisse O."/>
            <person name="Nguyen A."/>
            <person name="Hewitt D.A."/>
            <person name="Jedd G."/>
            <person name="Stajich J.E."/>
        </authorList>
    </citation>
    <scope>NUCLEOTIDE SEQUENCE [LARGE SCALE GENOMIC DNA]</scope>
    <source>
        <strain evidence="13 14">DAH-3</strain>
    </source>
</reference>
<comment type="similarity">
    <text evidence="2 12">Belongs to the glycosyl hydrolase 17 family.</text>
</comment>
<evidence type="ECO:0000256" key="4">
    <source>
        <dbReference type="ARBA" id="ARBA00022525"/>
    </source>
</evidence>
<comment type="caution">
    <text evidence="13">The sequence shown here is derived from an EMBL/GenBank/DDBJ whole genome shotgun (WGS) entry which is preliminary data.</text>
</comment>
<evidence type="ECO:0000256" key="5">
    <source>
        <dbReference type="ARBA" id="ARBA00022729"/>
    </source>
</evidence>